<keyword evidence="5 8" id="KW-0812">Transmembrane</keyword>
<dbReference type="PANTHER" id="PTHR31611">
    <property type="entry name" value="HIGH-AFFINITY NICKEL TRANSPORT PROTEIN NIC1"/>
    <property type="match status" value="1"/>
</dbReference>
<comment type="subcellular location">
    <subcellularLocation>
        <location evidence="8">Cell membrane</location>
        <topology evidence="8">Multi-pass membrane protein</topology>
    </subcellularLocation>
    <subcellularLocation>
        <location evidence="1">Endomembrane system</location>
        <topology evidence="1">Multi-pass membrane protein</topology>
    </subcellularLocation>
</comment>
<evidence type="ECO:0000256" key="6">
    <source>
        <dbReference type="ARBA" id="ARBA00022989"/>
    </source>
</evidence>
<name>A0A2U9IJM6_9CREN</name>
<accession>A0A2U9IJM6</accession>
<dbReference type="RefSeq" id="WP_110379110.1">
    <property type="nucleotide sequence ID" value="NZ_CP029288.2"/>
</dbReference>
<feature type="transmembrane region" description="Helical" evidence="8">
    <location>
        <begin position="323"/>
        <end position="346"/>
    </location>
</feature>
<proteinExistence type="inferred from homology"/>
<reference evidence="9 10" key="1">
    <citation type="submission" date="2018-05" db="EMBL/GenBank/DDBJ databases">
        <title>Complete Genome Sequences of Extremely Thermoacidophilic, Metal-Mobilizing Type-Strain Members of the Archaeal Family Sulfolobaceae: Acidianus brierleyi DSM-1651T, Acidianus sulfidivorans DSM-18786T, Metallosphaera hakonensis DSM-7519T, and Metallosphaera prunae DSM-10039T.</title>
        <authorList>
            <person name="Counts J.A."/>
            <person name="Kelly R.M."/>
        </authorList>
    </citation>
    <scope>NUCLEOTIDE SEQUENCE [LARGE SCALE GENOMIC DNA]</scope>
    <source>
        <strain evidence="9 10">JP7</strain>
    </source>
</reference>
<dbReference type="GO" id="GO:0005886">
    <property type="term" value="C:plasma membrane"/>
    <property type="evidence" value="ECO:0007669"/>
    <property type="project" value="UniProtKB-SubCell"/>
</dbReference>
<gene>
    <name evidence="9" type="ORF">DFR86_00770</name>
</gene>
<dbReference type="EMBL" id="CP029288">
    <property type="protein sequence ID" value="AWR96220.1"/>
    <property type="molecule type" value="Genomic_DNA"/>
</dbReference>
<feature type="transmembrane region" description="Helical" evidence="8">
    <location>
        <begin position="276"/>
        <end position="303"/>
    </location>
</feature>
<evidence type="ECO:0000256" key="2">
    <source>
        <dbReference type="ARBA" id="ARBA00010892"/>
    </source>
</evidence>
<sequence>MAKISLTRKSILVAFYAINIILTIIFFSNILFLFPKSDYKIQTDTGTIVGTFLTLGILGYTFGLRHAVDADHLAAIDNVTRKLLQEGKEPVLVGTFFSLGHSTVVILLSLMLILATKFVVSNLTNFENIGNIIGTVISGGFLYIIAILNTVVLAELYRTYKKVRNEKNFDEKNLNEVLMKRGFMNRFFGKLFKIVTSDWQMYVIGFLFGLGFDTATEVAILAISASIAGAFSSIPITTILILPGLFALGMSLIDTSDGVFMRSAYAWAFKNSLGKLWYNLTMTFISIMIAFGIGTIELIGVIQSEFNLSGLFWDQIAALNNDYWEFIGYFIIMTFGVTWIVSSLIYKYRVSKIRRIS</sequence>
<keyword evidence="6 8" id="KW-1133">Transmembrane helix</keyword>
<feature type="transmembrane region" description="Helical" evidence="8">
    <location>
        <begin position="202"/>
        <end position="228"/>
    </location>
</feature>
<dbReference type="PANTHER" id="PTHR31611:SF0">
    <property type="entry name" value="HIGH-AFFINITY NICKEL TRANSPORT PROTEIN NIC1"/>
    <property type="match status" value="1"/>
</dbReference>
<evidence type="ECO:0000313" key="10">
    <source>
        <dbReference type="Proteomes" id="UP000248410"/>
    </source>
</evidence>
<keyword evidence="3 8" id="KW-0813">Transport</keyword>
<dbReference type="GO" id="GO:0015099">
    <property type="term" value="F:nickel cation transmembrane transporter activity"/>
    <property type="evidence" value="ECO:0007669"/>
    <property type="project" value="UniProtKB-UniRule"/>
</dbReference>
<comment type="similarity">
    <text evidence="2 8">Belongs to the NiCoT transporter (TC 2.A.52) family.</text>
</comment>
<keyword evidence="4" id="KW-0533">Nickel</keyword>
<evidence type="ECO:0000256" key="1">
    <source>
        <dbReference type="ARBA" id="ARBA00004127"/>
    </source>
</evidence>
<evidence type="ECO:0000256" key="3">
    <source>
        <dbReference type="ARBA" id="ARBA00022448"/>
    </source>
</evidence>
<protein>
    <recommendedName>
        <fullName evidence="8">Nickel/cobalt efflux system</fullName>
    </recommendedName>
</protein>
<evidence type="ECO:0000256" key="4">
    <source>
        <dbReference type="ARBA" id="ARBA00022596"/>
    </source>
</evidence>
<feature type="transmembrane region" description="Helical" evidence="8">
    <location>
        <begin position="234"/>
        <end position="255"/>
    </location>
</feature>
<evidence type="ECO:0000313" key="9">
    <source>
        <dbReference type="EMBL" id="AWR96220.1"/>
    </source>
</evidence>
<keyword evidence="10" id="KW-1185">Reference proteome</keyword>
<keyword evidence="7 8" id="KW-0472">Membrane</keyword>
<dbReference type="InterPro" id="IPR004688">
    <property type="entry name" value="Ni/Co_transpt"/>
</dbReference>
<feature type="transmembrane region" description="Helical" evidence="8">
    <location>
        <begin position="91"/>
        <end position="120"/>
    </location>
</feature>
<dbReference type="Pfam" id="PF03824">
    <property type="entry name" value="NicO"/>
    <property type="match status" value="1"/>
</dbReference>
<dbReference type="NCBIfam" id="TIGR00802">
    <property type="entry name" value="nico"/>
    <property type="match status" value="1"/>
</dbReference>
<dbReference type="GO" id="GO:0012505">
    <property type="term" value="C:endomembrane system"/>
    <property type="evidence" value="ECO:0007669"/>
    <property type="project" value="UniProtKB-SubCell"/>
</dbReference>
<dbReference type="OrthoDB" id="11596at2157"/>
<organism evidence="9 10">
    <name type="scientific">Acidianus sulfidivorans JP7</name>
    <dbReference type="NCBI Taxonomy" id="619593"/>
    <lineage>
        <taxon>Archaea</taxon>
        <taxon>Thermoproteota</taxon>
        <taxon>Thermoprotei</taxon>
        <taxon>Sulfolobales</taxon>
        <taxon>Sulfolobaceae</taxon>
        <taxon>Acidianus</taxon>
    </lineage>
</organism>
<evidence type="ECO:0000256" key="5">
    <source>
        <dbReference type="ARBA" id="ARBA00022692"/>
    </source>
</evidence>
<evidence type="ECO:0000256" key="8">
    <source>
        <dbReference type="RuleBase" id="RU362101"/>
    </source>
</evidence>
<dbReference type="KEGG" id="asul:DFR86_00770"/>
<feature type="transmembrane region" description="Helical" evidence="8">
    <location>
        <begin position="12"/>
        <end position="34"/>
    </location>
</feature>
<feature type="transmembrane region" description="Helical" evidence="8">
    <location>
        <begin position="46"/>
        <end position="64"/>
    </location>
</feature>
<evidence type="ECO:0000256" key="7">
    <source>
        <dbReference type="ARBA" id="ARBA00023136"/>
    </source>
</evidence>
<feature type="transmembrane region" description="Helical" evidence="8">
    <location>
        <begin position="132"/>
        <end position="157"/>
    </location>
</feature>
<dbReference type="AlphaFoldDB" id="A0A2U9IJM6"/>
<dbReference type="InterPro" id="IPR011541">
    <property type="entry name" value="Ni/Co_transpt_high_affinity"/>
</dbReference>
<dbReference type="Proteomes" id="UP000248410">
    <property type="component" value="Chromosome"/>
</dbReference>
<dbReference type="GeneID" id="36836457"/>